<evidence type="ECO:0000256" key="1">
    <source>
        <dbReference type="SAM" id="MobiDB-lite"/>
    </source>
</evidence>
<feature type="compositionally biased region" description="Basic and acidic residues" evidence="1">
    <location>
        <begin position="72"/>
        <end position="116"/>
    </location>
</feature>
<accession>A0A6C0C1L6</accession>
<name>A0A6C0C1L6_9ZZZZ</name>
<feature type="compositionally biased region" description="Low complexity" evidence="1">
    <location>
        <begin position="804"/>
        <end position="813"/>
    </location>
</feature>
<feature type="compositionally biased region" description="Low complexity" evidence="1">
    <location>
        <begin position="708"/>
        <end position="718"/>
    </location>
</feature>
<evidence type="ECO:0000313" key="2">
    <source>
        <dbReference type="EMBL" id="QHS97674.1"/>
    </source>
</evidence>
<feature type="region of interest" description="Disordered" evidence="1">
    <location>
        <begin position="47"/>
        <end position="144"/>
    </location>
</feature>
<reference evidence="2" key="1">
    <citation type="journal article" date="2020" name="Nature">
        <title>Giant virus diversity and host interactions through global metagenomics.</title>
        <authorList>
            <person name="Schulz F."/>
            <person name="Roux S."/>
            <person name="Paez-Espino D."/>
            <person name="Jungbluth S."/>
            <person name="Walsh D.A."/>
            <person name="Denef V.J."/>
            <person name="McMahon K.D."/>
            <person name="Konstantinidis K.T."/>
            <person name="Eloe-Fadrosh E.A."/>
            <person name="Kyrpides N.C."/>
            <person name="Woyke T."/>
        </authorList>
    </citation>
    <scope>NUCLEOTIDE SEQUENCE</scope>
    <source>
        <strain evidence="2">GVMAG-M-3300020182-33</strain>
    </source>
</reference>
<feature type="region of interest" description="Disordered" evidence="1">
    <location>
        <begin position="636"/>
        <end position="855"/>
    </location>
</feature>
<proteinExistence type="predicted"/>
<organism evidence="2">
    <name type="scientific">viral metagenome</name>
    <dbReference type="NCBI Taxonomy" id="1070528"/>
    <lineage>
        <taxon>unclassified sequences</taxon>
        <taxon>metagenomes</taxon>
        <taxon>organismal metagenomes</taxon>
    </lineage>
</organism>
<protein>
    <submittedName>
        <fullName evidence="2">Uncharacterized protein</fullName>
    </submittedName>
</protein>
<feature type="compositionally biased region" description="Low complexity" evidence="1">
    <location>
        <begin position="825"/>
        <end position="835"/>
    </location>
</feature>
<feature type="compositionally biased region" description="Polar residues" evidence="1">
    <location>
        <begin position="60"/>
        <end position="71"/>
    </location>
</feature>
<feature type="compositionally biased region" description="Polar residues" evidence="1">
    <location>
        <begin position="668"/>
        <end position="694"/>
    </location>
</feature>
<feature type="compositionally biased region" description="Basic and acidic residues" evidence="1">
    <location>
        <begin position="698"/>
        <end position="707"/>
    </location>
</feature>
<dbReference type="EMBL" id="MN739301">
    <property type="protein sequence ID" value="QHS97674.1"/>
    <property type="molecule type" value="Genomic_DNA"/>
</dbReference>
<sequence>MYHEIEVEAPRDSLCTEATICCGKRITAYFSLNQNIHMPLVIRTLDTDDSEEDSTNTNSRSESYGGNTKISNSDRAENSRSESYRSRSSRDKSSRSKRNSGEDSGIRPNRSKDTRSRSSRSKSTQHDVHQDNNDSTTGSKTGALEESKNVAAYFQEATDRNNAKLLHVKEEAKRVADAYVQKALTWRQEHEVGGAKERLSTMGAFTPFLLLNVSSRTTDALLYFNAMQSMLLCLHSDYEIIPYWQKTLLHFLESIGIDGRLLQELSSLPCSLSETSGEFLLHTGEYNKWVQQSKTFSTPEPLSSCLFPQVISRVDMERALTALVDLASVAAVTGRHSIFQVAVMRFLHLLNAISRRHAKQPLQYKELHSGLSKIMLLKSTTLQKEAHDLQDLMERKKEKFPTPPNAEMAALMSAFTEPLMSNTAIYATSDSIIETIDNRIPAFAKEVQREMACRCMTFTAFLMTLVGFVPDWLSLTGIAVGIACLLCHPASEEINDIQSAAVLLLFAHDIGLSPALLSLAVSADNIFPWGDENKFVSIRTKIADTVKANVGKVEGDKDLKRYVRKITEAPLKAKLLLFLQGLPSIKKMQYQDNPFSDAEQGELFASRTLSLMKIEDDSVSRALKLLVQYENALNTEHRSTQQRTTSRRTTLDDTEDKQLHRRSKTNKKSASAYISPSRSMSTQGRTVSGRTRSMFSADEPKEQRIDSTRSGSGSTSSKNESREQRSVSAGRGLRRLTHSTPTVKESLGERSASVRSTSTPDEDARERSTSARSASTPDEDARERSTSARSTSTPDEDARERSTSARSGTRSTSIQEEDARERSTSVRTGTRSTSTQEEEDARERSSSTRSASTTE</sequence>
<dbReference type="AlphaFoldDB" id="A0A6C0C1L6"/>